<dbReference type="RefSeq" id="WP_041296486.1">
    <property type="nucleotide sequence ID" value="NZ_JADOEL010000024.1"/>
</dbReference>
<protein>
    <recommendedName>
        <fullName evidence="3">Transmembrane protein</fullName>
    </recommendedName>
</protein>
<proteinExistence type="predicted"/>
<accession>A0ABS0EYU9</accession>
<comment type="caution">
    <text evidence="1">The sequence shown here is derived from an EMBL/GenBank/DDBJ whole genome shotgun (WGS) entry which is preliminary data.</text>
</comment>
<name>A0ABS0EYU9_9BURK</name>
<dbReference type="EMBL" id="JADOEL010000024">
    <property type="protein sequence ID" value="MBF8179684.1"/>
    <property type="molecule type" value="Genomic_DNA"/>
</dbReference>
<dbReference type="Proteomes" id="UP000657372">
    <property type="component" value="Unassembled WGS sequence"/>
</dbReference>
<evidence type="ECO:0000313" key="1">
    <source>
        <dbReference type="EMBL" id="MBF8179684.1"/>
    </source>
</evidence>
<gene>
    <name evidence="1" type="ORF">IXC47_18535</name>
</gene>
<evidence type="ECO:0008006" key="3">
    <source>
        <dbReference type="Google" id="ProtNLM"/>
    </source>
</evidence>
<keyword evidence="2" id="KW-1185">Reference proteome</keyword>
<organism evidence="1 2">
    <name type="scientific">Herminiimonas contaminans</name>
    <dbReference type="NCBI Taxonomy" id="1111140"/>
    <lineage>
        <taxon>Bacteria</taxon>
        <taxon>Pseudomonadati</taxon>
        <taxon>Pseudomonadota</taxon>
        <taxon>Betaproteobacteria</taxon>
        <taxon>Burkholderiales</taxon>
        <taxon>Oxalobacteraceae</taxon>
        <taxon>Herminiimonas</taxon>
    </lineage>
</organism>
<sequence>MDMVLSKCFTLAMLVIFLFMTNMGVWSNYSHFLIHDLEHEVNVVSETTTTNYVSLHDTDIADNISANSSLSVEHELLHAANQLQFFLGINLKISFLSIASFIDAYFNVVSMPLAAIDAPFRPPRFSPLPI</sequence>
<evidence type="ECO:0000313" key="2">
    <source>
        <dbReference type="Proteomes" id="UP000657372"/>
    </source>
</evidence>
<reference evidence="1 2" key="1">
    <citation type="submission" date="2020-11" db="EMBL/GenBank/DDBJ databases">
        <title>WGS of Herminiimonas contaminans strain Marseille-Q4544 isolated from planarians Schmidtea mediterranea.</title>
        <authorList>
            <person name="Kangale L."/>
        </authorList>
    </citation>
    <scope>NUCLEOTIDE SEQUENCE [LARGE SCALE GENOMIC DNA]</scope>
    <source>
        <strain evidence="1 2">Marseille-Q4544</strain>
    </source>
</reference>